<evidence type="ECO:0000313" key="4">
    <source>
        <dbReference type="Proteomes" id="UP000572817"/>
    </source>
</evidence>
<dbReference type="Proteomes" id="UP000572817">
    <property type="component" value="Unassembled WGS sequence"/>
</dbReference>
<gene>
    <name evidence="3" type="ORF">GTA08_BOTSDO12143</name>
</gene>
<dbReference type="AlphaFoldDB" id="A0A8H4J2V9"/>
<feature type="region of interest" description="Disordered" evidence="1">
    <location>
        <begin position="51"/>
        <end position="76"/>
    </location>
</feature>
<dbReference type="EMBL" id="WWBZ02000007">
    <property type="protein sequence ID" value="KAF4312047.1"/>
    <property type="molecule type" value="Genomic_DNA"/>
</dbReference>
<keyword evidence="2" id="KW-0812">Transmembrane</keyword>
<comment type="caution">
    <text evidence="3">The sequence shown here is derived from an EMBL/GenBank/DDBJ whole genome shotgun (WGS) entry which is preliminary data.</text>
</comment>
<proteinExistence type="predicted"/>
<accession>A0A8H4J2V9</accession>
<sequence>MSSPRFWSQPIRYLRWASHEKPAIFYSILVGLAGPATIVVVPPFRRLIGDEPNRPKVPQTYPIPKGPRQIPQGYDD</sequence>
<dbReference type="PANTHER" id="PTHR38488:SF1">
    <property type="entry name" value="OXIDOREDUCTASE 9.5 KDA SUBUNIT, PUTATIVE (AFU_ORTHOLOGUE AFUA_5G08980)-RELATED"/>
    <property type="match status" value="1"/>
</dbReference>
<evidence type="ECO:0000256" key="1">
    <source>
        <dbReference type="SAM" id="MobiDB-lite"/>
    </source>
</evidence>
<reference evidence="3" key="1">
    <citation type="submission" date="2020-04" db="EMBL/GenBank/DDBJ databases">
        <title>Genome Assembly and Annotation of Botryosphaeria dothidea sdau 11-99, a Latent Pathogen of Apple Fruit Ring Rot in China.</title>
        <authorList>
            <person name="Yu C."/>
            <person name="Diao Y."/>
            <person name="Lu Q."/>
            <person name="Zhao J."/>
            <person name="Cui S."/>
            <person name="Peng C."/>
            <person name="He B."/>
            <person name="Liu H."/>
        </authorList>
    </citation>
    <scope>NUCLEOTIDE SEQUENCE [LARGE SCALE GENOMIC DNA]</scope>
    <source>
        <strain evidence="3">Sdau11-99</strain>
    </source>
</reference>
<keyword evidence="2" id="KW-1133">Transmembrane helix</keyword>
<dbReference type="OrthoDB" id="2093409at2759"/>
<keyword evidence="4" id="KW-1185">Reference proteome</keyword>
<dbReference type="InterPro" id="IPR039961">
    <property type="entry name" value="Nuo9.5"/>
</dbReference>
<organism evidence="3 4">
    <name type="scientific">Botryosphaeria dothidea</name>
    <dbReference type="NCBI Taxonomy" id="55169"/>
    <lineage>
        <taxon>Eukaryota</taxon>
        <taxon>Fungi</taxon>
        <taxon>Dikarya</taxon>
        <taxon>Ascomycota</taxon>
        <taxon>Pezizomycotina</taxon>
        <taxon>Dothideomycetes</taxon>
        <taxon>Dothideomycetes incertae sedis</taxon>
        <taxon>Botryosphaeriales</taxon>
        <taxon>Botryosphaeriaceae</taxon>
        <taxon>Botryosphaeria</taxon>
    </lineage>
</organism>
<dbReference type="PANTHER" id="PTHR38488">
    <property type="entry name" value="OXIDOREDUCTASE 9.5 KDA SUBUNIT, PUTATIVE (AFU_ORTHOLOGUE AFUA_5G08980)-RELATED"/>
    <property type="match status" value="1"/>
</dbReference>
<name>A0A8H4J2V9_9PEZI</name>
<evidence type="ECO:0000313" key="3">
    <source>
        <dbReference type="EMBL" id="KAF4312047.1"/>
    </source>
</evidence>
<protein>
    <submittedName>
        <fullName evidence="3">Uncharacterized protein</fullName>
    </submittedName>
</protein>
<feature type="transmembrane region" description="Helical" evidence="2">
    <location>
        <begin position="23"/>
        <end position="44"/>
    </location>
</feature>
<evidence type="ECO:0000256" key="2">
    <source>
        <dbReference type="SAM" id="Phobius"/>
    </source>
</evidence>
<dbReference type="CDD" id="cd22903">
    <property type="entry name" value="NI9M"/>
    <property type="match status" value="1"/>
</dbReference>
<keyword evidence="2" id="KW-0472">Membrane</keyword>